<protein>
    <submittedName>
        <fullName evidence="2">Uncharacterized protein</fullName>
    </submittedName>
</protein>
<feature type="region of interest" description="Disordered" evidence="1">
    <location>
        <begin position="74"/>
        <end position="117"/>
    </location>
</feature>
<dbReference type="Proteomes" id="UP000299102">
    <property type="component" value="Unassembled WGS sequence"/>
</dbReference>
<accession>A0A4C1TF16</accession>
<feature type="compositionally biased region" description="Low complexity" evidence="1">
    <location>
        <begin position="85"/>
        <end position="96"/>
    </location>
</feature>
<dbReference type="AlphaFoldDB" id="A0A4C1TF16"/>
<gene>
    <name evidence="2" type="ORF">EVAR_6071_1</name>
</gene>
<evidence type="ECO:0000313" key="2">
    <source>
        <dbReference type="EMBL" id="GBP12734.1"/>
    </source>
</evidence>
<name>A0A4C1TF16_EUMVA</name>
<proteinExistence type="predicted"/>
<comment type="caution">
    <text evidence="2">The sequence shown here is derived from an EMBL/GenBank/DDBJ whole genome shotgun (WGS) entry which is preliminary data.</text>
</comment>
<organism evidence="2 3">
    <name type="scientific">Eumeta variegata</name>
    <name type="common">Bagworm moth</name>
    <name type="synonym">Eumeta japonica</name>
    <dbReference type="NCBI Taxonomy" id="151549"/>
    <lineage>
        <taxon>Eukaryota</taxon>
        <taxon>Metazoa</taxon>
        <taxon>Ecdysozoa</taxon>
        <taxon>Arthropoda</taxon>
        <taxon>Hexapoda</taxon>
        <taxon>Insecta</taxon>
        <taxon>Pterygota</taxon>
        <taxon>Neoptera</taxon>
        <taxon>Endopterygota</taxon>
        <taxon>Lepidoptera</taxon>
        <taxon>Glossata</taxon>
        <taxon>Ditrysia</taxon>
        <taxon>Tineoidea</taxon>
        <taxon>Psychidae</taxon>
        <taxon>Oiketicinae</taxon>
        <taxon>Eumeta</taxon>
    </lineage>
</organism>
<reference evidence="2 3" key="1">
    <citation type="journal article" date="2019" name="Commun. Biol.">
        <title>The bagworm genome reveals a unique fibroin gene that provides high tensile strength.</title>
        <authorList>
            <person name="Kono N."/>
            <person name="Nakamura H."/>
            <person name="Ohtoshi R."/>
            <person name="Tomita M."/>
            <person name="Numata K."/>
            <person name="Arakawa K."/>
        </authorList>
    </citation>
    <scope>NUCLEOTIDE SEQUENCE [LARGE SCALE GENOMIC DNA]</scope>
</reference>
<evidence type="ECO:0000313" key="3">
    <source>
        <dbReference type="Proteomes" id="UP000299102"/>
    </source>
</evidence>
<evidence type="ECO:0000256" key="1">
    <source>
        <dbReference type="SAM" id="MobiDB-lite"/>
    </source>
</evidence>
<sequence length="117" mass="12822">MWYLTDRAGSILFRSQDDHNIYAPHVAYTPAGAPNIINLTFELPFIIVWTGDPRRRRGPPAGAVGGGYLTPPAAAPLSPSPPCIRIRSCPRQPSSRRPARPGEFKFASRIDPATPCR</sequence>
<dbReference type="EMBL" id="BGZK01000053">
    <property type="protein sequence ID" value="GBP12734.1"/>
    <property type="molecule type" value="Genomic_DNA"/>
</dbReference>
<keyword evidence="3" id="KW-1185">Reference proteome</keyword>